<sequence>KQGVASDSTSSAENNDQNDGESSNKLLKILRIITKVSTHWRSKLAFWKRLKKLKEPIKSNSLLNEEYKEFKDDELLEQIPQEVVQPSSIQSFLRIGQRVGVITCKTICVPTFNQKRFAHDLIIRKKTGKPIIKYGPGGRSSVSGNIATVFGCTGFLGRYVVSKLAKHGTQVVIPYRDEDSKRHLKVTGDLGQIVSMEFDLRNEQNIIEAVRHSDIVYNLIGRDYETKNFTFEKVHIEGAERIAKICKELGVSRLVHMSALNADVNSPSKFLQSKALGERVVKEQFPDVTIVRPGYIYGPEDRFLNRLSVFSYELMVNHGETLIRPVSVLDVATALEIMLKDETTISSTYELYGTKAFSIEEIYDIIDDLTLRKRTRFNVPKPIALAITKLLSYLPWPYVTPEDIERYCISDKPGKGVTGEVVKTFSDLGIQPLEFQDTAIQVVRRYRSNINFNQPMDKNVGRVKKGIYYVDY</sequence>
<keyword evidence="4" id="KW-1185">Reference proteome</keyword>
<dbReference type="PANTHER" id="PTHR12126">
    <property type="entry name" value="NADH-UBIQUINONE OXIDOREDUCTASE 39 KDA SUBUNIT-RELATED"/>
    <property type="match status" value="1"/>
</dbReference>
<dbReference type="InterPro" id="IPR051207">
    <property type="entry name" value="ComplexI_NDUFA9_subunit"/>
</dbReference>
<organism evidence="3 4">
    <name type="scientific">Funneliformis caledonium</name>
    <dbReference type="NCBI Taxonomy" id="1117310"/>
    <lineage>
        <taxon>Eukaryota</taxon>
        <taxon>Fungi</taxon>
        <taxon>Fungi incertae sedis</taxon>
        <taxon>Mucoromycota</taxon>
        <taxon>Glomeromycotina</taxon>
        <taxon>Glomeromycetes</taxon>
        <taxon>Glomerales</taxon>
        <taxon>Glomeraceae</taxon>
        <taxon>Funneliformis</taxon>
    </lineage>
</organism>
<gene>
    <name evidence="3" type="ORF">FCALED_LOCUS9012</name>
</gene>
<feature type="non-terminal residue" evidence="3">
    <location>
        <position position="472"/>
    </location>
</feature>
<protein>
    <submittedName>
        <fullName evidence="3">12134_t:CDS:1</fullName>
    </submittedName>
</protein>
<evidence type="ECO:0000313" key="3">
    <source>
        <dbReference type="EMBL" id="CAG8609785.1"/>
    </source>
</evidence>
<feature type="domain" description="NAD(P)-binding" evidence="2">
    <location>
        <begin position="151"/>
        <end position="298"/>
    </location>
</feature>
<evidence type="ECO:0000256" key="1">
    <source>
        <dbReference type="SAM" id="MobiDB-lite"/>
    </source>
</evidence>
<dbReference type="AlphaFoldDB" id="A0A9N9CRY7"/>
<dbReference type="SUPFAM" id="SSF51735">
    <property type="entry name" value="NAD(P)-binding Rossmann-fold domains"/>
    <property type="match status" value="1"/>
</dbReference>
<accession>A0A9N9CRY7</accession>
<dbReference type="EMBL" id="CAJVPQ010002829">
    <property type="protein sequence ID" value="CAG8609785.1"/>
    <property type="molecule type" value="Genomic_DNA"/>
</dbReference>
<reference evidence="3" key="1">
    <citation type="submission" date="2021-06" db="EMBL/GenBank/DDBJ databases">
        <authorList>
            <person name="Kallberg Y."/>
            <person name="Tangrot J."/>
            <person name="Rosling A."/>
        </authorList>
    </citation>
    <scope>NUCLEOTIDE SEQUENCE</scope>
    <source>
        <strain evidence="3">UK204</strain>
    </source>
</reference>
<dbReference type="CDD" id="cd05271">
    <property type="entry name" value="NDUFA9_like_SDR_a"/>
    <property type="match status" value="1"/>
</dbReference>
<evidence type="ECO:0000313" key="4">
    <source>
        <dbReference type="Proteomes" id="UP000789570"/>
    </source>
</evidence>
<dbReference type="GO" id="GO:0044877">
    <property type="term" value="F:protein-containing complex binding"/>
    <property type="evidence" value="ECO:0007669"/>
    <property type="project" value="TreeGrafter"/>
</dbReference>
<dbReference type="InterPro" id="IPR036291">
    <property type="entry name" value="NAD(P)-bd_dom_sf"/>
</dbReference>
<proteinExistence type="predicted"/>
<name>A0A9N9CRY7_9GLOM</name>
<dbReference type="InterPro" id="IPR016040">
    <property type="entry name" value="NAD(P)-bd_dom"/>
</dbReference>
<evidence type="ECO:0000259" key="2">
    <source>
        <dbReference type="Pfam" id="PF13460"/>
    </source>
</evidence>
<comment type="caution">
    <text evidence="3">The sequence shown here is derived from an EMBL/GenBank/DDBJ whole genome shotgun (WGS) entry which is preliminary data.</text>
</comment>
<dbReference type="Proteomes" id="UP000789570">
    <property type="component" value="Unassembled WGS sequence"/>
</dbReference>
<dbReference type="Gene3D" id="3.40.50.720">
    <property type="entry name" value="NAD(P)-binding Rossmann-like Domain"/>
    <property type="match status" value="1"/>
</dbReference>
<dbReference type="PANTHER" id="PTHR12126:SF11">
    <property type="entry name" value="NADH DEHYDROGENASE [UBIQUINONE] 1 ALPHA SUBCOMPLEX SUBUNIT 9, MITOCHONDRIAL"/>
    <property type="match status" value="1"/>
</dbReference>
<feature type="region of interest" description="Disordered" evidence="1">
    <location>
        <begin position="1"/>
        <end position="21"/>
    </location>
</feature>
<dbReference type="OrthoDB" id="275457at2759"/>
<dbReference type="GO" id="GO:0005739">
    <property type="term" value="C:mitochondrion"/>
    <property type="evidence" value="ECO:0007669"/>
    <property type="project" value="TreeGrafter"/>
</dbReference>
<dbReference type="Pfam" id="PF13460">
    <property type="entry name" value="NAD_binding_10"/>
    <property type="match status" value="1"/>
</dbReference>